<dbReference type="EMBL" id="WFLI01000104">
    <property type="protein sequence ID" value="KAB8057375.1"/>
    <property type="molecule type" value="Genomic_DNA"/>
</dbReference>
<protein>
    <submittedName>
        <fullName evidence="1">Exonuclease SbcC</fullName>
    </submittedName>
</protein>
<proteinExistence type="predicted"/>
<name>A0A6I1HFR5_9BURK</name>
<evidence type="ECO:0000313" key="2">
    <source>
        <dbReference type="Proteomes" id="UP000468717"/>
    </source>
</evidence>
<accession>A0A6I1HFR5</accession>
<keyword evidence="1" id="KW-0378">Hydrolase</keyword>
<organism evidence="1 2">
    <name type="scientific">Janthinobacterium violaceinigrum</name>
    <dbReference type="NCBI Taxonomy" id="2654252"/>
    <lineage>
        <taxon>Bacteria</taxon>
        <taxon>Pseudomonadati</taxon>
        <taxon>Pseudomonadota</taxon>
        <taxon>Betaproteobacteria</taxon>
        <taxon>Burkholderiales</taxon>
        <taxon>Oxalobacteraceae</taxon>
        <taxon>Janthinobacterium</taxon>
    </lineage>
</organism>
<keyword evidence="2" id="KW-1185">Reference proteome</keyword>
<keyword evidence="1" id="KW-0540">Nuclease</keyword>
<dbReference type="Proteomes" id="UP000468717">
    <property type="component" value="Unassembled WGS sequence"/>
</dbReference>
<evidence type="ECO:0000313" key="1">
    <source>
        <dbReference type="EMBL" id="KAB8057375.1"/>
    </source>
</evidence>
<reference evidence="1 2" key="1">
    <citation type="submission" date="2019-10" db="EMBL/GenBank/DDBJ databases">
        <title>Three novel species isolated from a subtropical stream in China.</title>
        <authorList>
            <person name="Lu H."/>
        </authorList>
    </citation>
    <scope>NUCLEOTIDE SEQUENCE [LARGE SCALE GENOMIC DNA]</scope>
    <source>
        <strain evidence="1 2">FT13W</strain>
    </source>
</reference>
<feature type="non-terminal residue" evidence="1">
    <location>
        <position position="242"/>
    </location>
</feature>
<dbReference type="GO" id="GO:0004527">
    <property type="term" value="F:exonuclease activity"/>
    <property type="evidence" value="ECO:0007669"/>
    <property type="project" value="UniProtKB-KW"/>
</dbReference>
<keyword evidence="1" id="KW-0269">Exonuclease</keyword>
<gene>
    <name evidence="1" type="ORF">GCN75_28815</name>
</gene>
<feature type="non-terminal residue" evidence="1">
    <location>
        <position position="1"/>
    </location>
</feature>
<comment type="caution">
    <text evidence="1">The sequence shown here is derived from an EMBL/GenBank/DDBJ whole genome shotgun (WGS) entry which is preliminary data.</text>
</comment>
<sequence>ALAAAALALAARDAERREAAGAVQAIDARLLQEQRGQLEDHARQLNTAEKTWTELARKQQELAHGQARAAQLSLAAQAESAALAMEEARTALLEASLAQAEKSLTGAEAACAASVEQLRATLQDDQPCPVCGALEHPYTHADDALQAMLASLQDDVLACRTQVRGNLEQLATHRAALAATAREQAQTDAELASLPPAIAALDAQWQPHAATLQLPPESQRADWFTQQLAATASGLQALAQQD</sequence>
<dbReference type="AlphaFoldDB" id="A0A6I1HFR5"/>